<keyword evidence="2" id="KW-1185">Reference proteome</keyword>
<proteinExistence type="predicted"/>
<name>A0A565BRP9_9BRAS</name>
<reference evidence="1" key="1">
    <citation type="submission" date="2019-07" db="EMBL/GenBank/DDBJ databases">
        <authorList>
            <person name="Dittberner H."/>
        </authorList>
    </citation>
    <scope>NUCLEOTIDE SEQUENCE [LARGE SCALE GENOMIC DNA]</scope>
</reference>
<dbReference type="AlphaFoldDB" id="A0A565BRP9"/>
<evidence type="ECO:0000313" key="2">
    <source>
        <dbReference type="Proteomes" id="UP000489600"/>
    </source>
</evidence>
<sequence length="270" mass="29362">MFPIVNALLRKLSSVLVTDFEEILFVQHELEEELGEIVLKEFGEPLMGSPSVALSDWPPNSKELATGLKTPLVILTSDGSIRPFNRGFVESEVGLTSSVGEVGLTTPVGRFKRRDVFEKGSTSGIASQIISDNVSVNMSTSWFDANQCVSDDVALVAAVERLEAEIESEEDLDSQNGDEECDAVEVRPEGFDREWWSPFLEEAYGGSNAGEEITSSLCDKDLVVLSKEVLCGKMVVTGGETGIEIPKKVAPPGVTIFNSRAKPSWIEKSE</sequence>
<comment type="caution">
    <text evidence="1">The sequence shown here is derived from an EMBL/GenBank/DDBJ whole genome shotgun (WGS) entry which is preliminary data.</text>
</comment>
<gene>
    <name evidence="1" type="ORF">ANE_LOCUS14499</name>
</gene>
<protein>
    <submittedName>
        <fullName evidence="1">Uncharacterized protein</fullName>
    </submittedName>
</protein>
<dbReference type="OrthoDB" id="1100482at2759"/>
<dbReference type="EMBL" id="CABITT030000005">
    <property type="protein sequence ID" value="VVB04055.1"/>
    <property type="molecule type" value="Genomic_DNA"/>
</dbReference>
<organism evidence="1 2">
    <name type="scientific">Arabis nemorensis</name>
    <dbReference type="NCBI Taxonomy" id="586526"/>
    <lineage>
        <taxon>Eukaryota</taxon>
        <taxon>Viridiplantae</taxon>
        <taxon>Streptophyta</taxon>
        <taxon>Embryophyta</taxon>
        <taxon>Tracheophyta</taxon>
        <taxon>Spermatophyta</taxon>
        <taxon>Magnoliopsida</taxon>
        <taxon>eudicotyledons</taxon>
        <taxon>Gunneridae</taxon>
        <taxon>Pentapetalae</taxon>
        <taxon>rosids</taxon>
        <taxon>malvids</taxon>
        <taxon>Brassicales</taxon>
        <taxon>Brassicaceae</taxon>
        <taxon>Arabideae</taxon>
        <taxon>Arabis</taxon>
    </lineage>
</organism>
<accession>A0A565BRP9</accession>
<dbReference type="Proteomes" id="UP000489600">
    <property type="component" value="Unassembled WGS sequence"/>
</dbReference>
<evidence type="ECO:0000313" key="1">
    <source>
        <dbReference type="EMBL" id="VVB04055.1"/>
    </source>
</evidence>